<dbReference type="PRINTS" id="PR00359">
    <property type="entry name" value="BP450"/>
</dbReference>
<evidence type="ECO:0000313" key="3">
    <source>
        <dbReference type="EMBL" id="KAK9803714.1"/>
    </source>
</evidence>
<protein>
    <recommendedName>
        <fullName evidence="5">Cytochrome P450</fullName>
    </recommendedName>
</protein>
<dbReference type="GO" id="GO:0005506">
    <property type="term" value="F:iron ion binding"/>
    <property type="evidence" value="ECO:0007669"/>
    <property type="project" value="InterPro"/>
</dbReference>
<sequence length="127" mass="13977">MREADKDVELAGYKVSKGTRLMVATYAIQHDESVWPDAEAFIPERHLSSDAVGAPTQPHAWLGFGDDTRSCVGGRLAMLEGQAKLALVHLFRRHSYRLTPGQVPIKLQMGITVGPAEGVWLTVHDRS</sequence>
<dbReference type="PANTHER" id="PTHR24301:SF2">
    <property type="entry name" value="THROMBOXANE-A SYNTHASE"/>
    <property type="match status" value="1"/>
</dbReference>
<comment type="similarity">
    <text evidence="1 2">Belongs to the cytochrome P450 family.</text>
</comment>
<accession>A0AAW1P7F7</accession>
<evidence type="ECO:0000256" key="1">
    <source>
        <dbReference type="ARBA" id="ARBA00010617"/>
    </source>
</evidence>
<keyword evidence="2" id="KW-0408">Iron</keyword>
<dbReference type="InterPro" id="IPR002397">
    <property type="entry name" value="Cyt_P450_B"/>
</dbReference>
<keyword evidence="2" id="KW-0560">Oxidoreductase</keyword>
<dbReference type="PROSITE" id="PS00086">
    <property type="entry name" value="CYTOCHROME_P450"/>
    <property type="match status" value="1"/>
</dbReference>
<dbReference type="AlphaFoldDB" id="A0AAW1P7F7"/>
<dbReference type="InterPro" id="IPR017972">
    <property type="entry name" value="Cyt_P450_CS"/>
</dbReference>
<dbReference type="Gene3D" id="1.10.630.10">
    <property type="entry name" value="Cytochrome P450"/>
    <property type="match status" value="1"/>
</dbReference>
<evidence type="ECO:0008006" key="5">
    <source>
        <dbReference type="Google" id="ProtNLM"/>
    </source>
</evidence>
<gene>
    <name evidence="3" type="ORF">WJX73_005339</name>
</gene>
<dbReference type="Pfam" id="PF00067">
    <property type="entry name" value="p450"/>
    <property type="match status" value="1"/>
</dbReference>
<reference evidence="3 4" key="1">
    <citation type="journal article" date="2024" name="Nat. Commun.">
        <title>Phylogenomics reveals the evolutionary origins of lichenization in chlorophyte algae.</title>
        <authorList>
            <person name="Puginier C."/>
            <person name="Libourel C."/>
            <person name="Otte J."/>
            <person name="Skaloud P."/>
            <person name="Haon M."/>
            <person name="Grisel S."/>
            <person name="Petersen M."/>
            <person name="Berrin J.G."/>
            <person name="Delaux P.M."/>
            <person name="Dal Grande F."/>
            <person name="Keller J."/>
        </authorList>
    </citation>
    <scope>NUCLEOTIDE SEQUENCE [LARGE SCALE GENOMIC DNA]</scope>
    <source>
        <strain evidence="3 4">SAG 2036</strain>
    </source>
</reference>
<dbReference type="GO" id="GO:0020037">
    <property type="term" value="F:heme binding"/>
    <property type="evidence" value="ECO:0007669"/>
    <property type="project" value="InterPro"/>
</dbReference>
<comment type="caution">
    <text evidence="3">The sequence shown here is derived from an EMBL/GenBank/DDBJ whole genome shotgun (WGS) entry which is preliminary data.</text>
</comment>
<proteinExistence type="inferred from homology"/>
<keyword evidence="2" id="KW-0503">Monooxygenase</keyword>
<keyword evidence="2" id="KW-0479">Metal-binding</keyword>
<dbReference type="Proteomes" id="UP001465755">
    <property type="component" value="Unassembled WGS sequence"/>
</dbReference>
<dbReference type="EMBL" id="JALJOQ010000057">
    <property type="protein sequence ID" value="KAK9803714.1"/>
    <property type="molecule type" value="Genomic_DNA"/>
</dbReference>
<organism evidence="3 4">
    <name type="scientific">Symbiochloris irregularis</name>
    <dbReference type="NCBI Taxonomy" id="706552"/>
    <lineage>
        <taxon>Eukaryota</taxon>
        <taxon>Viridiplantae</taxon>
        <taxon>Chlorophyta</taxon>
        <taxon>core chlorophytes</taxon>
        <taxon>Trebouxiophyceae</taxon>
        <taxon>Trebouxiales</taxon>
        <taxon>Trebouxiaceae</taxon>
        <taxon>Symbiochloris</taxon>
    </lineage>
</organism>
<evidence type="ECO:0000256" key="2">
    <source>
        <dbReference type="RuleBase" id="RU000461"/>
    </source>
</evidence>
<keyword evidence="4" id="KW-1185">Reference proteome</keyword>
<keyword evidence="2" id="KW-0349">Heme</keyword>
<dbReference type="GO" id="GO:0016705">
    <property type="term" value="F:oxidoreductase activity, acting on paired donors, with incorporation or reduction of molecular oxygen"/>
    <property type="evidence" value="ECO:0007669"/>
    <property type="project" value="InterPro"/>
</dbReference>
<dbReference type="GO" id="GO:0004497">
    <property type="term" value="F:monooxygenase activity"/>
    <property type="evidence" value="ECO:0007669"/>
    <property type="project" value="UniProtKB-KW"/>
</dbReference>
<dbReference type="InterPro" id="IPR036396">
    <property type="entry name" value="Cyt_P450_sf"/>
</dbReference>
<dbReference type="InterPro" id="IPR001128">
    <property type="entry name" value="Cyt_P450"/>
</dbReference>
<dbReference type="PANTHER" id="PTHR24301">
    <property type="entry name" value="THROMBOXANE-A SYNTHASE"/>
    <property type="match status" value="1"/>
</dbReference>
<evidence type="ECO:0000313" key="4">
    <source>
        <dbReference type="Proteomes" id="UP001465755"/>
    </source>
</evidence>
<name>A0AAW1P7F7_9CHLO</name>
<dbReference type="SUPFAM" id="SSF48264">
    <property type="entry name" value="Cytochrome P450"/>
    <property type="match status" value="1"/>
</dbReference>